<organism evidence="1">
    <name type="scientific">Lygus hesperus</name>
    <name type="common">Western plant bug</name>
    <dbReference type="NCBI Taxonomy" id="30085"/>
    <lineage>
        <taxon>Eukaryota</taxon>
        <taxon>Metazoa</taxon>
        <taxon>Ecdysozoa</taxon>
        <taxon>Arthropoda</taxon>
        <taxon>Hexapoda</taxon>
        <taxon>Insecta</taxon>
        <taxon>Pterygota</taxon>
        <taxon>Neoptera</taxon>
        <taxon>Paraneoptera</taxon>
        <taxon>Hemiptera</taxon>
        <taxon>Heteroptera</taxon>
        <taxon>Panheteroptera</taxon>
        <taxon>Cimicomorpha</taxon>
        <taxon>Miridae</taxon>
        <taxon>Mirini</taxon>
        <taxon>Lygus</taxon>
    </lineage>
</organism>
<name>A0A0K8TJE1_LYGHE</name>
<sequence length="129" mass="14120">MFGVVVNPQVGFPLGLVVAEVAGEEGYSRVVELVDVFHQVALESRRVEAVRTVVPRSDVTDKVTMQERQCNNGSGMHPISSLPAVIAGPTTFSLKLVSTFHETISTSHRITITHESYVSLRFLATRKTP</sequence>
<protein>
    <submittedName>
        <fullName evidence="1">Uncharacterized protein</fullName>
    </submittedName>
</protein>
<dbReference type="EMBL" id="GBRD01000561">
    <property type="protein sequence ID" value="JAG65260.1"/>
    <property type="molecule type" value="Transcribed_RNA"/>
</dbReference>
<proteinExistence type="predicted"/>
<reference evidence="1" key="1">
    <citation type="submission" date="2014-09" db="EMBL/GenBank/DDBJ databases">
        <authorList>
            <person name="Magalhaes I.L.F."/>
            <person name="Oliveira U."/>
            <person name="Santos F.R."/>
            <person name="Vidigal T.H.D.A."/>
            <person name="Brescovit A.D."/>
            <person name="Santos A.J."/>
        </authorList>
    </citation>
    <scope>NUCLEOTIDE SEQUENCE</scope>
</reference>
<evidence type="ECO:0000313" key="1">
    <source>
        <dbReference type="EMBL" id="JAG65260.1"/>
    </source>
</evidence>
<dbReference type="AlphaFoldDB" id="A0A0K8TJE1"/>
<accession>A0A0K8TJE1</accession>